<evidence type="ECO:0000256" key="4">
    <source>
        <dbReference type="ARBA" id="ARBA00022605"/>
    </source>
</evidence>
<evidence type="ECO:0000259" key="7">
    <source>
        <dbReference type="Pfam" id="PF01502"/>
    </source>
</evidence>
<dbReference type="GO" id="GO:0004635">
    <property type="term" value="F:phosphoribosyl-AMP cyclohydrolase activity"/>
    <property type="evidence" value="ECO:0007669"/>
    <property type="project" value="UniProtKB-EC"/>
</dbReference>
<dbReference type="EC" id="3.5.4.19" evidence="3"/>
<accession>A0A383DEZ9</accession>
<evidence type="ECO:0000256" key="5">
    <source>
        <dbReference type="ARBA" id="ARBA00022801"/>
    </source>
</evidence>
<dbReference type="Pfam" id="PF01502">
    <property type="entry name" value="PRA-CH"/>
    <property type="match status" value="1"/>
</dbReference>
<evidence type="ECO:0000256" key="3">
    <source>
        <dbReference type="ARBA" id="ARBA00012721"/>
    </source>
</evidence>
<reference evidence="8" key="1">
    <citation type="submission" date="2018-05" db="EMBL/GenBank/DDBJ databases">
        <authorList>
            <person name="Lanie J.A."/>
            <person name="Ng W.-L."/>
            <person name="Kazmierczak K.M."/>
            <person name="Andrzejewski T.M."/>
            <person name="Davidsen T.M."/>
            <person name="Wayne K.J."/>
            <person name="Tettelin H."/>
            <person name="Glass J.I."/>
            <person name="Rusch D."/>
            <person name="Podicherti R."/>
            <person name="Tsui H.-C.T."/>
            <person name="Winkler M.E."/>
        </authorList>
    </citation>
    <scope>NUCLEOTIDE SEQUENCE</scope>
</reference>
<evidence type="ECO:0000256" key="6">
    <source>
        <dbReference type="ARBA" id="ARBA00023102"/>
    </source>
</evidence>
<keyword evidence="5" id="KW-0378">Hydrolase</keyword>
<dbReference type="EMBL" id="UINC01216652">
    <property type="protein sequence ID" value="SVE42879.1"/>
    <property type="molecule type" value="Genomic_DNA"/>
</dbReference>
<dbReference type="PANTHER" id="PTHR42945">
    <property type="entry name" value="HISTIDINE BIOSYNTHESIS BIFUNCTIONAL PROTEIN"/>
    <property type="match status" value="1"/>
</dbReference>
<proteinExistence type="predicted"/>
<evidence type="ECO:0000256" key="1">
    <source>
        <dbReference type="ARBA" id="ARBA00000024"/>
    </source>
</evidence>
<name>A0A383DEZ9_9ZZZZ</name>
<keyword evidence="4" id="KW-0028">Amino-acid biosynthesis</keyword>
<dbReference type="InterPro" id="IPR038019">
    <property type="entry name" value="PRib_AMP_CycHydrolase_sf"/>
</dbReference>
<evidence type="ECO:0000256" key="2">
    <source>
        <dbReference type="ARBA" id="ARBA00005169"/>
    </source>
</evidence>
<dbReference type="GO" id="GO:0000105">
    <property type="term" value="P:L-histidine biosynthetic process"/>
    <property type="evidence" value="ECO:0007669"/>
    <property type="project" value="UniProtKB-UniPathway"/>
</dbReference>
<dbReference type="SUPFAM" id="SSF141734">
    <property type="entry name" value="HisI-like"/>
    <property type="match status" value="1"/>
</dbReference>
<gene>
    <name evidence="8" type="ORF">METZ01_LOCUS495733</name>
</gene>
<feature type="non-terminal residue" evidence="8">
    <location>
        <position position="78"/>
    </location>
</feature>
<comment type="catalytic activity">
    <reaction evidence="1">
        <text>1-(5-phospho-beta-D-ribosyl)-5'-AMP + H2O = 1-(5-phospho-beta-D-ribosyl)-5-[(5-phospho-beta-D-ribosylamino)methylideneamino]imidazole-4-carboxamide</text>
        <dbReference type="Rhea" id="RHEA:20049"/>
        <dbReference type="ChEBI" id="CHEBI:15377"/>
        <dbReference type="ChEBI" id="CHEBI:58435"/>
        <dbReference type="ChEBI" id="CHEBI:59457"/>
        <dbReference type="EC" id="3.5.4.19"/>
    </reaction>
</comment>
<keyword evidence="6" id="KW-0368">Histidine biosynthesis</keyword>
<sequence>MLENSKYMFKKRENVAEIEEGSLLSPKFDNDGLIPVITTCSRTKEILMHGYMNVEALKLTIETKEAHYWSRSRKQIWH</sequence>
<dbReference type="PANTHER" id="PTHR42945:SF1">
    <property type="entry name" value="HISTIDINE BIOSYNTHESIS BIFUNCTIONAL PROTEIN HIS7"/>
    <property type="match status" value="1"/>
</dbReference>
<dbReference type="Gene3D" id="3.10.20.810">
    <property type="entry name" value="Phosphoribosyl-AMP cyclohydrolase"/>
    <property type="match status" value="1"/>
</dbReference>
<organism evidence="8">
    <name type="scientific">marine metagenome</name>
    <dbReference type="NCBI Taxonomy" id="408172"/>
    <lineage>
        <taxon>unclassified sequences</taxon>
        <taxon>metagenomes</taxon>
        <taxon>ecological metagenomes</taxon>
    </lineage>
</organism>
<feature type="domain" description="Phosphoribosyl-AMP cyclohydrolase" evidence="7">
    <location>
        <begin position="48"/>
        <end position="78"/>
    </location>
</feature>
<dbReference type="AlphaFoldDB" id="A0A383DEZ9"/>
<dbReference type="InterPro" id="IPR002496">
    <property type="entry name" value="PRib_AMP_CycHydrolase_dom"/>
</dbReference>
<comment type="pathway">
    <text evidence="2">Amino-acid biosynthesis; L-histidine biosynthesis; L-histidine from 5-phospho-alpha-D-ribose 1-diphosphate: step 3/9.</text>
</comment>
<protein>
    <recommendedName>
        <fullName evidence="3">phosphoribosyl-AMP cyclohydrolase</fullName>
        <ecNumber evidence="3">3.5.4.19</ecNumber>
    </recommendedName>
</protein>
<dbReference type="UniPathway" id="UPA00031">
    <property type="reaction ID" value="UER00008"/>
</dbReference>
<evidence type="ECO:0000313" key="8">
    <source>
        <dbReference type="EMBL" id="SVE42879.1"/>
    </source>
</evidence>